<keyword evidence="5" id="KW-0444">Lipid biosynthesis</keyword>
<dbReference type="Proteomes" id="UP001195724">
    <property type="component" value="Unassembled WGS sequence"/>
</dbReference>
<dbReference type="PANTHER" id="PTHR31650:SF1">
    <property type="entry name" value="WAX ESTER SYNTHASE_DIACYLGLYCEROL ACYLTRANSFERASE 4-RELATED"/>
    <property type="match status" value="1"/>
</dbReference>
<dbReference type="EMBL" id="JAFBCL010000001">
    <property type="protein sequence ID" value="MBM7814814.1"/>
    <property type="molecule type" value="Genomic_DNA"/>
</dbReference>
<dbReference type="PANTHER" id="PTHR31650">
    <property type="entry name" value="O-ACYLTRANSFERASE (WSD1-LIKE) FAMILY PROTEIN"/>
    <property type="match status" value="1"/>
</dbReference>
<reference evidence="13 14" key="1">
    <citation type="submission" date="2021-01" db="EMBL/GenBank/DDBJ databases">
        <title>Sequencing the genomes of 1000 actinobacteria strains.</title>
        <authorList>
            <person name="Klenk H.-P."/>
        </authorList>
    </citation>
    <scope>NUCLEOTIDE SEQUENCE [LARGE SCALE GENOMIC DNA]</scope>
    <source>
        <strain evidence="13 14">DSM 44581</strain>
    </source>
</reference>
<name>A0ABS2SGR2_9PSEU</name>
<keyword evidence="14" id="KW-1185">Reference proteome</keyword>
<evidence type="ECO:0000256" key="3">
    <source>
        <dbReference type="ARBA" id="ARBA00009587"/>
    </source>
</evidence>
<keyword evidence="7" id="KW-0319">Glycerol metabolism</keyword>
<evidence type="ECO:0000256" key="7">
    <source>
        <dbReference type="ARBA" id="ARBA00022798"/>
    </source>
</evidence>
<dbReference type="InterPro" id="IPR045034">
    <property type="entry name" value="O-acyltransferase_WSD1-like"/>
</dbReference>
<evidence type="ECO:0000313" key="13">
    <source>
        <dbReference type="EMBL" id="MBM7814814.1"/>
    </source>
</evidence>
<evidence type="ECO:0000259" key="12">
    <source>
        <dbReference type="Pfam" id="PF06974"/>
    </source>
</evidence>
<keyword evidence="6" id="KW-0808">Transferase</keyword>
<proteinExistence type="inferred from homology"/>
<comment type="pathway">
    <text evidence="1">Glycerolipid metabolism; triacylglycerol biosynthesis.</text>
</comment>
<evidence type="ECO:0000256" key="5">
    <source>
        <dbReference type="ARBA" id="ARBA00022516"/>
    </source>
</evidence>
<organism evidence="13 14">
    <name type="scientific">Saccharothrix algeriensis</name>
    <dbReference type="NCBI Taxonomy" id="173560"/>
    <lineage>
        <taxon>Bacteria</taxon>
        <taxon>Bacillati</taxon>
        <taxon>Actinomycetota</taxon>
        <taxon>Actinomycetes</taxon>
        <taxon>Pseudonocardiales</taxon>
        <taxon>Pseudonocardiaceae</taxon>
        <taxon>Saccharothrix</taxon>
    </lineage>
</organism>
<keyword evidence="8" id="KW-0443">Lipid metabolism</keyword>
<feature type="domain" description="O-acyltransferase WSD1 C-terminal" evidence="12">
    <location>
        <begin position="337"/>
        <end position="476"/>
    </location>
</feature>
<sequence>MGVDPFRHLTGLRTWGAVREMNAVETMFWRGDTSAGMGANLIGMLSLDRSPDWDRLVAKHRWACRVAPLLRRRPVEPPLRVGRPFWVDDPHFEVERHLRRVRLPSPGSHRQLLDFAQALSMTPFPAGWPLWEAVLVEGVNGHGAAYLLKLHHCLTDGTGASQLVYLLTDAEADPPHPELPPPLRPDRARTGRVLLSAGRLLRMAGGAVGAARGLPAARAARAAARHNGGARRPVRARDLRSLPPTLLALARATVLPSIPPSPLLAGRSGRARYEMFDVPFEALKAAGKAAGGTFNDAYLAALAGGFDRYHRRFGTPVEAVPALLPISVRRPGSVAGGNHLASSRFVLPTGEQTPAQRVRLIHDRVAAVRGGPTLHALALLSRPITPLPPTWVARITTQLFRGNDLLASNFAGIGRRIHLAGAKVTAIQPYAPLLRGAAAIALVSYRDKACLGITLDSGAVTEPDLFVACLREGFDEVIALPAAGRATAERQRAAARDQ</sequence>
<evidence type="ECO:0000256" key="2">
    <source>
        <dbReference type="ARBA" id="ARBA00005189"/>
    </source>
</evidence>
<evidence type="ECO:0000256" key="9">
    <source>
        <dbReference type="ARBA" id="ARBA00023315"/>
    </source>
</evidence>
<dbReference type="Pfam" id="PF06974">
    <property type="entry name" value="WS_DGAT_C"/>
    <property type="match status" value="1"/>
</dbReference>
<comment type="catalytic activity">
    <reaction evidence="10">
        <text>an acyl-CoA + a 1,2-diacyl-sn-glycerol = a triacyl-sn-glycerol + CoA</text>
        <dbReference type="Rhea" id="RHEA:10868"/>
        <dbReference type="ChEBI" id="CHEBI:17815"/>
        <dbReference type="ChEBI" id="CHEBI:57287"/>
        <dbReference type="ChEBI" id="CHEBI:58342"/>
        <dbReference type="ChEBI" id="CHEBI:64615"/>
        <dbReference type="EC" id="2.3.1.20"/>
    </reaction>
</comment>
<dbReference type="Gene3D" id="3.30.559.10">
    <property type="entry name" value="Chloramphenicol acetyltransferase-like domain"/>
    <property type="match status" value="1"/>
</dbReference>
<dbReference type="RefSeq" id="WP_204845412.1">
    <property type="nucleotide sequence ID" value="NZ_JAFBCL010000001.1"/>
</dbReference>
<dbReference type="InterPro" id="IPR009721">
    <property type="entry name" value="O-acyltransferase_WSD1_C"/>
</dbReference>
<dbReference type="Pfam" id="PF03007">
    <property type="entry name" value="WS_DGAT_cat"/>
    <property type="match status" value="1"/>
</dbReference>
<comment type="pathway">
    <text evidence="2">Lipid metabolism.</text>
</comment>
<accession>A0ABS2SGR2</accession>
<comment type="caution">
    <text evidence="13">The sequence shown here is derived from an EMBL/GenBank/DDBJ whole genome shotgun (WGS) entry which is preliminary data.</text>
</comment>
<protein>
    <recommendedName>
        <fullName evidence="4">diacylglycerol O-acyltransferase</fullName>
        <ecNumber evidence="4">2.3.1.20</ecNumber>
    </recommendedName>
</protein>
<evidence type="ECO:0000256" key="6">
    <source>
        <dbReference type="ARBA" id="ARBA00022679"/>
    </source>
</evidence>
<dbReference type="GO" id="GO:0016746">
    <property type="term" value="F:acyltransferase activity"/>
    <property type="evidence" value="ECO:0007669"/>
    <property type="project" value="UniProtKB-KW"/>
</dbReference>
<evidence type="ECO:0000256" key="4">
    <source>
        <dbReference type="ARBA" id="ARBA00013244"/>
    </source>
</evidence>
<evidence type="ECO:0000313" key="14">
    <source>
        <dbReference type="Proteomes" id="UP001195724"/>
    </source>
</evidence>
<dbReference type="EC" id="2.3.1.20" evidence="4"/>
<evidence type="ECO:0000256" key="10">
    <source>
        <dbReference type="ARBA" id="ARBA00048109"/>
    </source>
</evidence>
<evidence type="ECO:0000259" key="11">
    <source>
        <dbReference type="Pfam" id="PF03007"/>
    </source>
</evidence>
<gene>
    <name evidence="13" type="ORF">JOE68_005679</name>
</gene>
<comment type="similarity">
    <text evidence="3">Belongs to the long-chain O-acyltransferase family.</text>
</comment>
<dbReference type="InterPro" id="IPR023213">
    <property type="entry name" value="CAT-like_dom_sf"/>
</dbReference>
<keyword evidence="9 13" id="KW-0012">Acyltransferase</keyword>
<evidence type="ECO:0000256" key="8">
    <source>
        <dbReference type="ARBA" id="ARBA00023098"/>
    </source>
</evidence>
<evidence type="ECO:0000256" key="1">
    <source>
        <dbReference type="ARBA" id="ARBA00004771"/>
    </source>
</evidence>
<dbReference type="InterPro" id="IPR004255">
    <property type="entry name" value="O-acyltransferase_WSD1_N"/>
</dbReference>
<feature type="domain" description="O-acyltransferase WSD1-like N-terminal" evidence="11">
    <location>
        <begin position="23"/>
        <end position="298"/>
    </location>
</feature>
<dbReference type="SUPFAM" id="SSF52777">
    <property type="entry name" value="CoA-dependent acyltransferases"/>
    <property type="match status" value="1"/>
</dbReference>